<organism evidence="1">
    <name type="scientific">Timema californicum</name>
    <name type="common">California timema</name>
    <name type="synonym">Walking stick</name>
    <dbReference type="NCBI Taxonomy" id="61474"/>
    <lineage>
        <taxon>Eukaryota</taxon>
        <taxon>Metazoa</taxon>
        <taxon>Ecdysozoa</taxon>
        <taxon>Arthropoda</taxon>
        <taxon>Hexapoda</taxon>
        <taxon>Insecta</taxon>
        <taxon>Pterygota</taxon>
        <taxon>Neoptera</taxon>
        <taxon>Polyneoptera</taxon>
        <taxon>Phasmatodea</taxon>
        <taxon>Timematodea</taxon>
        <taxon>Timematoidea</taxon>
        <taxon>Timematidae</taxon>
        <taxon>Timema</taxon>
    </lineage>
</organism>
<gene>
    <name evidence="1" type="ORF">TCMB3V08_LOCUS11550</name>
</gene>
<proteinExistence type="predicted"/>
<name>A0A7R9JGS3_TIMCA</name>
<dbReference type="AlphaFoldDB" id="A0A7R9JGS3"/>
<dbReference type="EMBL" id="OE189493">
    <property type="protein sequence ID" value="CAD7579014.1"/>
    <property type="molecule type" value="Genomic_DNA"/>
</dbReference>
<accession>A0A7R9JGS3</accession>
<evidence type="ECO:0000313" key="1">
    <source>
        <dbReference type="EMBL" id="CAD7579014.1"/>
    </source>
</evidence>
<sequence length="63" mass="7359">MPPLTFMNYDILQLLKSQLLKTRASASVQLFLPQTPDKDLRFKLGAMKIKNKAYYVYYGNEDK</sequence>
<protein>
    <submittedName>
        <fullName evidence="1">(California timema) hypothetical protein</fullName>
    </submittedName>
</protein>
<reference evidence="1" key="1">
    <citation type="submission" date="2020-11" db="EMBL/GenBank/DDBJ databases">
        <authorList>
            <person name="Tran Van P."/>
        </authorList>
    </citation>
    <scope>NUCLEOTIDE SEQUENCE</scope>
</reference>